<gene>
    <name evidence="3" type="ORF">LKD48_09685</name>
</gene>
<name>A0AAE3E468_9FIRM</name>
<evidence type="ECO:0000256" key="1">
    <source>
        <dbReference type="ARBA" id="ARBA00003238"/>
    </source>
</evidence>
<keyword evidence="4" id="KW-1185">Reference proteome</keyword>
<dbReference type="Proteomes" id="UP001198200">
    <property type="component" value="Unassembled WGS sequence"/>
</dbReference>
<evidence type="ECO:0000256" key="2">
    <source>
        <dbReference type="ARBA" id="ARBA00023121"/>
    </source>
</evidence>
<protein>
    <submittedName>
        <fullName evidence="3">DegV family protein</fullName>
    </submittedName>
</protein>
<dbReference type="InterPro" id="IPR050270">
    <property type="entry name" value="DegV_domain_contain"/>
</dbReference>
<dbReference type="NCBIfam" id="TIGR00762">
    <property type="entry name" value="DegV"/>
    <property type="match status" value="1"/>
</dbReference>
<accession>A0AAE3E468</accession>
<reference evidence="3 4" key="1">
    <citation type="submission" date="2021-10" db="EMBL/GenBank/DDBJ databases">
        <title>Anaerobic single-cell dispensing facilitates the cultivation of human gut bacteria.</title>
        <authorList>
            <person name="Afrizal A."/>
        </authorList>
    </citation>
    <scope>NUCLEOTIDE SEQUENCE [LARGE SCALE GENOMIC DNA]</scope>
    <source>
        <strain evidence="3 4">CLA-AA-H224</strain>
    </source>
</reference>
<dbReference type="PANTHER" id="PTHR33434:SF3">
    <property type="entry name" value="DEGV DOMAIN-CONTAINING PROTEIN YITS"/>
    <property type="match status" value="1"/>
</dbReference>
<dbReference type="SUPFAM" id="SSF82549">
    <property type="entry name" value="DAK1/DegV-like"/>
    <property type="match status" value="1"/>
</dbReference>
<dbReference type="RefSeq" id="WP_227100198.1">
    <property type="nucleotide sequence ID" value="NZ_JAJEQN010000023.1"/>
</dbReference>
<dbReference type="PANTHER" id="PTHR33434">
    <property type="entry name" value="DEGV DOMAIN-CONTAINING PROTEIN DR_1986-RELATED"/>
    <property type="match status" value="1"/>
</dbReference>
<dbReference type="InterPro" id="IPR043168">
    <property type="entry name" value="DegV_C"/>
</dbReference>
<dbReference type="Gene3D" id="3.40.50.10170">
    <property type="match status" value="1"/>
</dbReference>
<dbReference type="PROSITE" id="PS51482">
    <property type="entry name" value="DEGV"/>
    <property type="match status" value="1"/>
</dbReference>
<evidence type="ECO:0000313" key="3">
    <source>
        <dbReference type="EMBL" id="MCC2221902.1"/>
    </source>
</evidence>
<sequence length="295" mass="32947">MAEYCISCCSTADLTKEYFDKRGIRYVCFHYELGGTDYLDDLGQTMPPAELYRRMLAGEDVKTSQVSIGEYADFFRKIFDEGKDILHLTLSSGISGSYNSACIAAEQVREEYPNRKIYVVDSLAASSGYGLLVDTLADRRDAGESIDELYAWVCENKKKLQHWFFTSDLTFFIRGGRVSKAAGFFGGMLGICPLLNVDYEGHLTAREKVRTKKKVIQRIVQKMEENAEGGLAYSGKCYICQSECMDDAKAVAMLVESRFPNLNGKVEIYPIGATIGSHTGPGTVALFFWGKERVD</sequence>
<comment type="function">
    <text evidence="1">May bind long-chain fatty acids, such as palmitate, and may play a role in lipid transport or fatty acid metabolism.</text>
</comment>
<dbReference type="AlphaFoldDB" id="A0AAE3E468"/>
<comment type="caution">
    <text evidence="3">The sequence shown here is derived from an EMBL/GenBank/DDBJ whole genome shotgun (WGS) entry which is preliminary data.</text>
</comment>
<dbReference type="EMBL" id="JAJEQN010000023">
    <property type="protein sequence ID" value="MCC2221902.1"/>
    <property type="molecule type" value="Genomic_DNA"/>
</dbReference>
<dbReference type="GO" id="GO:0008289">
    <property type="term" value="F:lipid binding"/>
    <property type="evidence" value="ECO:0007669"/>
    <property type="project" value="UniProtKB-KW"/>
</dbReference>
<dbReference type="Pfam" id="PF02645">
    <property type="entry name" value="DegV"/>
    <property type="match status" value="1"/>
</dbReference>
<keyword evidence="2" id="KW-0446">Lipid-binding</keyword>
<proteinExistence type="predicted"/>
<dbReference type="InterPro" id="IPR003797">
    <property type="entry name" value="DegV"/>
</dbReference>
<organism evidence="3 4">
    <name type="scientific">Anthropogastromicrobium aceti</name>
    <dbReference type="NCBI Taxonomy" id="2981768"/>
    <lineage>
        <taxon>Bacteria</taxon>
        <taxon>Bacillati</taxon>
        <taxon>Bacillota</taxon>
        <taxon>Clostridia</taxon>
        <taxon>Lachnospirales</taxon>
        <taxon>Lachnospiraceae</taxon>
        <taxon>Anthropogastromicrobium</taxon>
    </lineage>
</organism>
<evidence type="ECO:0000313" key="4">
    <source>
        <dbReference type="Proteomes" id="UP001198200"/>
    </source>
</evidence>
<dbReference type="Gene3D" id="3.30.1180.10">
    <property type="match status" value="1"/>
</dbReference>